<comment type="caution">
    <text evidence="2">The sequence shown here is derived from an EMBL/GenBank/DDBJ whole genome shotgun (WGS) entry which is preliminary data.</text>
</comment>
<sequence>MGALPSRETQRRGLYSHRHGRNRRSEVILVPLTTEFFPSESCPLFERLFQARHHRTAKYYYRAVRSADTDRESDYYCQTTVHANNADLDSPGSLARDKRVETLFTDDISGLYQRLVRETECCMSETDEGLRERYKKQIQQQQRHQQRQQQYKSPHPQEYGAAFGDSYEEYFGFGPGAFANGYNDALAYVKGREQHTHCNEFGTHVTSPSAYYLRPVPCAIVSRSEAHKSAPDAGVEFLGSTVKVLGMFGLLPSTISITVHGEVVEQHMLKATMFVDKDVGDQILGNVVMLAVHMYVRQCIEAQIRAPYIPMIPMILRTPISNIPMLQFVREMRVRLRSLLNAGGKRRSFCSANSSGSSTSSSPSTDSVHDAVEASSRCDADILYLFEEDVPGVVSQQRLFLDPSEAQSLKLRPAHNTNPDGTIPILLVSGVNVQATPLTHPSVTSMSHVRVPPWVFDGASDSAGGGPPNSCPQREAFRAASLLATRRNRFRMWVEDGRLCIWASAAYARRGCLMLAQQLTQTVDNSLLPIPRPWNYRGLLRGGMPMPEPELANDVFIVAEDMPSMGLYQGDVLRCSTPAEIGDRQRRGSPCKTPGSNSGTSLEMTFPHTKKSLNSTSTLLEPATPAEQKSPPVNYTSNHPSNVLLQDPGEAPSNAFWVCFPFDRDGPSVAPGERRQQQQQQDGVAYRATNVEEVLLSWIKIISLKTRDAAEEDDHWVRDPTTGAPLRVDRYIIRRVEHDGMRYFIGVTPRFVGQQRRLEKMLVDIKAQEDGGEDLDLERDKYYVAAMHYDAAFDREDDDSRDEDALGRVAMAKMLSAPSLILE</sequence>
<feature type="compositionally biased region" description="Polar residues" evidence="1">
    <location>
        <begin position="594"/>
        <end position="603"/>
    </location>
</feature>
<evidence type="ECO:0000313" key="3">
    <source>
        <dbReference type="Proteomes" id="UP000266743"/>
    </source>
</evidence>
<gene>
    <name evidence="2" type="ORF">DPX39_040075800</name>
</gene>
<dbReference type="EMBL" id="QSBY01000004">
    <property type="protein sequence ID" value="RHW73209.1"/>
    <property type="molecule type" value="Genomic_DNA"/>
</dbReference>
<dbReference type="AlphaFoldDB" id="A0A3L6L989"/>
<feature type="compositionally biased region" description="Low complexity" evidence="1">
    <location>
        <begin position="137"/>
        <end position="150"/>
    </location>
</feature>
<feature type="region of interest" description="Disordered" evidence="1">
    <location>
        <begin position="348"/>
        <end position="371"/>
    </location>
</feature>
<dbReference type="Proteomes" id="UP000266743">
    <property type="component" value="Chromosome 4"/>
</dbReference>
<proteinExistence type="predicted"/>
<name>A0A3L6L989_9TRYP</name>
<feature type="region of interest" description="Disordered" evidence="1">
    <location>
        <begin position="580"/>
        <end position="607"/>
    </location>
</feature>
<evidence type="ECO:0000256" key="1">
    <source>
        <dbReference type="SAM" id="MobiDB-lite"/>
    </source>
</evidence>
<feature type="compositionally biased region" description="Low complexity" evidence="1">
    <location>
        <begin position="349"/>
        <end position="366"/>
    </location>
</feature>
<reference evidence="2 3" key="1">
    <citation type="submission" date="2018-09" db="EMBL/GenBank/DDBJ databases">
        <title>whole genome sequence of T. equiperdum IVM-t1 strain.</title>
        <authorList>
            <person name="Suganuma K."/>
        </authorList>
    </citation>
    <scope>NUCLEOTIDE SEQUENCE [LARGE SCALE GENOMIC DNA]</scope>
    <source>
        <strain evidence="2 3">IVM-t1</strain>
    </source>
</reference>
<dbReference type="PANTHER" id="PTHR35614">
    <property type="match status" value="1"/>
</dbReference>
<feature type="region of interest" description="Disordered" evidence="1">
    <location>
        <begin position="132"/>
        <end position="158"/>
    </location>
</feature>
<evidence type="ECO:0000313" key="2">
    <source>
        <dbReference type="EMBL" id="RHW73209.1"/>
    </source>
</evidence>
<organism evidence="2 3">
    <name type="scientific">Trypanosoma brucei equiperdum</name>
    <dbReference type="NCBI Taxonomy" id="630700"/>
    <lineage>
        <taxon>Eukaryota</taxon>
        <taxon>Discoba</taxon>
        <taxon>Euglenozoa</taxon>
        <taxon>Kinetoplastea</taxon>
        <taxon>Metakinetoplastina</taxon>
        <taxon>Trypanosomatida</taxon>
        <taxon>Trypanosomatidae</taxon>
        <taxon>Trypanosoma</taxon>
    </lineage>
</organism>
<accession>A0A3L6L989</accession>
<dbReference type="PANTHER" id="PTHR35614:SF7">
    <property type="match status" value="1"/>
</dbReference>
<protein>
    <submittedName>
        <fullName evidence="2">Uncharacterized protein</fullName>
    </submittedName>
</protein>